<sequence>MAATLGSDESFLSSNSTPQAPNVAQTASNNSMMSQGLDLNQLRAGRIICVTHHLPYTSHLGPTSTSNRLNLNNSSTISNPTSQVASSQANSQVGQQPSVLNRTASSSSLHRMVPYATETLGNKLNSNRPYPLLTANGGNMPRSASASPSVSSPIIFKHGPFLSPSVGQPPIPRSFSGTALNSSNMQDGFDDVHDETVSDSDSDDGIAIRSTSAIVGAFKNTSLHFGHPSPNASPPSSPAVRHINQKTVSTKTTSSNMQESDTALPSSTPQSSQHGSLQWTLKSRRGHSALYSGIRSLTDRGDEVVHVGWVGVMTDEGGEELPLNKVSNEQQAQLSDLLWANKKCVPVFLNDRAATNHYEGYCKSDLWPLFHYILFDTVVHETKHWADYVTVNQKFADAVVAAYEPNDIIWVHDYHLLLVPSMIRKALPKATIGFFLHTPFPSSEIFRCLPRRREILQGVLGANLVGFQTYSYARHFISTCTRVLGLESSPKGVEYKGMLVTVATFPIGIDIRRLEARRKSARVQDKIASIREMYAGKKIIIGRDKLDHIKGIQHKLNAFERFLLTYPDFNGKVVLIQVTTPPQREQPKLEAKVSELVSRINGAFGSLEFTPVHHFHQHLEQDEYLALLSLADAALITSVRDGMNTTSHEFVACQQENLGPLILSEFTGTAGSLSAAMLVNPWDYVGVSTVIHEALTMSHEEKFNKHQQLYDHVLNHTALFWAASFVSQLREVTRIPMQSNPVPVLDEKKLLEKYEMAKKRLLMFDYDGTLTPIVKTPSAATPPPEMLASLKALTKDPKNIVYIISGRDQVFMDQWLGHVPGLGLSAEHGCFIKHPSMTSEPNQWINVADEIDLTWKNDVADIFEYYTERTPGSFVENKRAAITWHYRGADPDFGTFQCNECRNHLENAVLSKLPVEILVGKKNLEVRPISINKGEIVKRLVIANSSADFVMCVGDDKTDEDMFKALRRQNTGGTTSRKYSLADIPPLMTATSPTINSSVPTVSTSPLNTSPTPSAASATGPWNGAIAAHSTDGLFTITIGPASKYTAANSHLTAPEDVIKVLGHMADRSTATSATAANPLEDFVLSTGAST</sequence>
<dbReference type="Pfam" id="PF02358">
    <property type="entry name" value="Trehalose_PPase"/>
    <property type="match status" value="1"/>
</dbReference>
<organism evidence="4 6">
    <name type="scientific">Synchytrium endobioticum</name>
    <dbReference type="NCBI Taxonomy" id="286115"/>
    <lineage>
        <taxon>Eukaryota</taxon>
        <taxon>Fungi</taxon>
        <taxon>Fungi incertae sedis</taxon>
        <taxon>Chytridiomycota</taxon>
        <taxon>Chytridiomycota incertae sedis</taxon>
        <taxon>Chytridiomycetes</taxon>
        <taxon>Synchytriales</taxon>
        <taxon>Synchytriaceae</taxon>
        <taxon>Synchytrium</taxon>
    </lineage>
</organism>
<feature type="region of interest" description="Disordered" evidence="3">
    <location>
        <begin position="247"/>
        <end position="279"/>
    </location>
</feature>
<dbReference type="InterPro" id="IPR036412">
    <property type="entry name" value="HAD-like_sf"/>
</dbReference>
<evidence type="ECO:0000313" key="6">
    <source>
        <dbReference type="Proteomes" id="UP000317494"/>
    </source>
</evidence>
<protein>
    <submittedName>
        <fullName evidence="4">Uncharacterized protein</fullName>
    </submittedName>
</protein>
<dbReference type="EMBL" id="QEAM01000029">
    <property type="protein sequence ID" value="TPX49696.1"/>
    <property type="molecule type" value="Genomic_DNA"/>
</dbReference>
<reference evidence="6 7" key="1">
    <citation type="journal article" date="2019" name="Sci. Rep.">
        <title>Comparative genomics of chytrid fungi reveal insights into the obligate biotrophic and pathogenic lifestyle of Synchytrium endobioticum.</title>
        <authorList>
            <person name="van de Vossenberg B.T.L.H."/>
            <person name="Warris S."/>
            <person name="Nguyen H.D.T."/>
            <person name="van Gent-Pelzer M.P.E."/>
            <person name="Joly D.L."/>
            <person name="van de Geest H.C."/>
            <person name="Bonants P.J.M."/>
            <person name="Smith D.S."/>
            <person name="Levesque C.A."/>
            <person name="van der Lee T.A.J."/>
        </authorList>
    </citation>
    <scope>NUCLEOTIDE SEQUENCE [LARGE SCALE GENOMIC DNA]</scope>
    <source>
        <strain evidence="5 7">LEV6574</strain>
        <strain evidence="4 6">MB42</strain>
    </source>
</reference>
<comment type="similarity">
    <text evidence="1">In the N-terminal section; belongs to the glycosyltransferase 20 family.</text>
</comment>
<dbReference type="PANTHER" id="PTHR10788">
    <property type="entry name" value="TREHALOSE-6-PHOSPHATE SYNTHASE"/>
    <property type="match status" value="1"/>
</dbReference>
<evidence type="ECO:0000313" key="7">
    <source>
        <dbReference type="Proteomes" id="UP000320475"/>
    </source>
</evidence>
<feature type="region of interest" description="Disordered" evidence="3">
    <location>
        <begin position="992"/>
        <end position="1019"/>
    </location>
</feature>
<gene>
    <name evidence="5" type="ORF">SeLEV6574_g01333</name>
    <name evidence="4" type="ORF">SeMB42_g04895</name>
</gene>
<keyword evidence="6" id="KW-1185">Reference proteome</keyword>
<dbReference type="Gene3D" id="3.30.70.1020">
    <property type="entry name" value="Trehalose-6-phosphate phosphatase related protein, domain 2"/>
    <property type="match status" value="1"/>
</dbReference>
<evidence type="ECO:0000256" key="3">
    <source>
        <dbReference type="SAM" id="MobiDB-lite"/>
    </source>
</evidence>
<evidence type="ECO:0000256" key="2">
    <source>
        <dbReference type="ARBA" id="ARBA00006330"/>
    </source>
</evidence>
<dbReference type="Pfam" id="PF00982">
    <property type="entry name" value="Glyco_transf_20"/>
    <property type="match status" value="1"/>
</dbReference>
<dbReference type="InterPro" id="IPR003337">
    <property type="entry name" value="Trehalose_PPase"/>
</dbReference>
<accession>A0A507CUZ4</accession>
<evidence type="ECO:0000256" key="1">
    <source>
        <dbReference type="ARBA" id="ARBA00005409"/>
    </source>
</evidence>
<dbReference type="GO" id="GO:0003825">
    <property type="term" value="F:alpha,alpha-trehalose-phosphate synthase (UDP-forming) activity"/>
    <property type="evidence" value="ECO:0007669"/>
    <property type="project" value="TreeGrafter"/>
</dbReference>
<dbReference type="OrthoDB" id="755951at2759"/>
<evidence type="ECO:0000313" key="4">
    <source>
        <dbReference type="EMBL" id="TPX43022.1"/>
    </source>
</evidence>
<dbReference type="FunFam" id="3.40.50.2000:FF:000036">
    <property type="entry name" value="Alpha,alpha-trehalose-phosphate synthase subunit Tps2"/>
    <property type="match status" value="1"/>
</dbReference>
<dbReference type="InterPro" id="IPR006379">
    <property type="entry name" value="HAD-SF_hydro_IIB"/>
</dbReference>
<dbReference type="InterPro" id="IPR023214">
    <property type="entry name" value="HAD_sf"/>
</dbReference>
<dbReference type="Proteomes" id="UP000320475">
    <property type="component" value="Unassembled WGS sequence"/>
</dbReference>
<dbReference type="NCBIfam" id="NF011071">
    <property type="entry name" value="PRK14501.1"/>
    <property type="match status" value="1"/>
</dbReference>
<dbReference type="Gene3D" id="3.40.50.2000">
    <property type="entry name" value="Glycogen Phosphorylase B"/>
    <property type="match status" value="2"/>
</dbReference>
<dbReference type="GO" id="GO:0005829">
    <property type="term" value="C:cytosol"/>
    <property type="evidence" value="ECO:0007669"/>
    <property type="project" value="TreeGrafter"/>
</dbReference>
<proteinExistence type="inferred from homology"/>
<dbReference type="CDD" id="cd03788">
    <property type="entry name" value="GT20_TPS"/>
    <property type="match status" value="1"/>
</dbReference>
<feature type="region of interest" description="Disordered" evidence="3">
    <location>
        <begin position="56"/>
        <end position="107"/>
    </location>
</feature>
<comment type="similarity">
    <text evidence="2">In the C-terminal section; belongs to the trehalose phosphatase family.</text>
</comment>
<feature type="region of interest" description="Disordered" evidence="3">
    <location>
        <begin position="1"/>
        <end position="27"/>
    </location>
</feature>
<feature type="compositionally biased region" description="Polar residues" evidence="3">
    <location>
        <begin position="97"/>
        <end position="107"/>
    </location>
</feature>
<name>A0A507CUZ4_9FUNG</name>
<dbReference type="AlphaFoldDB" id="A0A507CUZ4"/>
<dbReference type="GO" id="GO:0005946">
    <property type="term" value="C:alpha,alpha-trehalose-phosphate synthase complex (UDP-forming)"/>
    <property type="evidence" value="ECO:0007669"/>
    <property type="project" value="TreeGrafter"/>
</dbReference>
<dbReference type="InterPro" id="IPR001830">
    <property type="entry name" value="Glyco_trans_20"/>
</dbReference>
<dbReference type="CDD" id="cd01627">
    <property type="entry name" value="HAD_TPP"/>
    <property type="match status" value="1"/>
</dbReference>
<dbReference type="FunFam" id="3.30.70.1020:FF:000002">
    <property type="entry name" value="Trehalose-6-phosphate synthase 2"/>
    <property type="match status" value="1"/>
</dbReference>
<dbReference type="SUPFAM" id="SSF53756">
    <property type="entry name" value="UDP-Glycosyltransferase/glycogen phosphorylase"/>
    <property type="match status" value="1"/>
</dbReference>
<feature type="compositionally biased region" description="Low complexity" evidence="3">
    <location>
        <begin position="62"/>
        <end position="96"/>
    </location>
</feature>
<dbReference type="PANTHER" id="PTHR10788:SF123">
    <property type="entry name" value="TREHALOSE-PHOSPHATASE"/>
    <property type="match status" value="1"/>
</dbReference>
<dbReference type="EMBL" id="QEAN01000212">
    <property type="protein sequence ID" value="TPX43022.1"/>
    <property type="molecule type" value="Genomic_DNA"/>
</dbReference>
<comment type="caution">
    <text evidence="4">The sequence shown here is derived from an EMBL/GenBank/DDBJ whole genome shotgun (WGS) entry which is preliminary data.</text>
</comment>
<dbReference type="GO" id="GO:0004805">
    <property type="term" value="F:trehalose-phosphatase activity"/>
    <property type="evidence" value="ECO:0007669"/>
    <property type="project" value="TreeGrafter"/>
</dbReference>
<evidence type="ECO:0000313" key="5">
    <source>
        <dbReference type="EMBL" id="TPX49696.1"/>
    </source>
</evidence>
<dbReference type="Gene3D" id="3.40.50.1000">
    <property type="entry name" value="HAD superfamily/HAD-like"/>
    <property type="match status" value="1"/>
</dbReference>
<dbReference type="STRING" id="286115.A0A507CUZ4"/>
<dbReference type="NCBIfam" id="TIGR01484">
    <property type="entry name" value="HAD-SF-IIB"/>
    <property type="match status" value="1"/>
</dbReference>
<feature type="compositionally biased region" description="Polar residues" evidence="3">
    <location>
        <begin position="10"/>
        <end position="27"/>
    </location>
</feature>
<dbReference type="NCBIfam" id="TIGR00685">
    <property type="entry name" value="T6PP"/>
    <property type="match status" value="1"/>
</dbReference>
<dbReference type="Proteomes" id="UP000317494">
    <property type="component" value="Unassembled WGS sequence"/>
</dbReference>
<dbReference type="SUPFAM" id="SSF56784">
    <property type="entry name" value="HAD-like"/>
    <property type="match status" value="1"/>
</dbReference>
<dbReference type="VEuPathDB" id="FungiDB:SeMB42_g04895"/>
<dbReference type="GO" id="GO:0005992">
    <property type="term" value="P:trehalose biosynthetic process"/>
    <property type="evidence" value="ECO:0007669"/>
    <property type="project" value="InterPro"/>
</dbReference>